<accession>R3W7Z0</accession>
<dbReference type="Proteomes" id="UP000013785">
    <property type="component" value="Unassembled WGS sequence"/>
</dbReference>
<dbReference type="EMBL" id="AJAT01000015">
    <property type="protein sequence ID" value="EOL43916.1"/>
    <property type="molecule type" value="Genomic_DNA"/>
</dbReference>
<name>R3W7Z0_9ENTE</name>
<dbReference type="STRING" id="154621.RV11_GL001067"/>
<dbReference type="RefSeq" id="WP_010768560.1">
    <property type="nucleotide sequence ID" value="NZ_ASWE01000002.1"/>
</dbReference>
<keyword evidence="3" id="KW-1185">Reference proteome</keyword>
<feature type="compositionally biased region" description="Basic and acidic residues" evidence="1">
    <location>
        <begin position="61"/>
        <end position="77"/>
    </location>
</feature>
<comment type="caution">
    <text evidence="2">The sequence shown here is derived from an EMBL/GenBank/DDBJ whole genome shotgun (WGS) entry which is preliminary data.</text>
</comment>
<dbReference type="PATRIC" id="fig|1158610.3.peg.1892"/>
<evidence type="ECO:0000256" key="1">
    <source>
        <dbReference type="SAM" id="MobiDB-lite"/>
    </source>
</evidence>
<dbReference type="OrthoDB" id="2193439at2"/>
<dbReference type="AlphaFoldDB" id="R3W7Z0"/>
<dbReference type="HOGENOM" id="CLU_093103_0_0_9"/>
<evidence type="ECO:0000313" key="3">
    <source>
        <dbReference type="Proteomes" id="UP000013785"/>
    </source>
</evidence>
<protein>
    <submittedName>
        <fullName evidence="2">Uncharacterized protein</fullName>
    </submittedName>
</protein>
<organism evidence="2 3">
    <name type="scientific">Enterococcus phoeniculicola ATCC BAA-412</name>
    <dbReference type="NCBI Taxonomy" id="1158610"/>
    <lineage>
        <taxon>Bacteria</taxon>
        <taxon>Bacillati</taxon>
        <taxon>Bacillota</taxon>
        <taxon>Bacilli</taxon>
        <taxon>Lactobacillales</taxon>
        <taxon>Enterococcaceae</taxon>
        <taxon>Enterococcus</taxon>
    </lineage>
</organism>
<proteinExistence type="predicted"/>
<sequence length="249" mass="28850">MENNPNIKRKHFRFPAYDDETGVKLESENRRVLFGSEEDFITSAKSGEVNERNVRRSQKMTNEKQGHSIQQKEELAKHKANLPDYNKPRKTEKTATGKQNLFGEQHKHAANLAKTRTSTHSAEPMRSTKKNYSGRSYFVPKYIPASIIPDEPDTAIKEDELIDSMKKSEQSFLMFDTEPAAFQERTDEEPSVKKFNKPKSEVKITRKEFKKMDKNMDEGSKKHRSILDRSLSGLIEEENTDLEKNGYFK</sequence>
<reference evidence="2 3" key="1">
    <citation type="submission" date="2013-02" db="EMBL/GenBank/DDBJ databases">
        <title>The Genome Sequence of Enterococcus phoeniculicola BAA-412.</title>
        <authorList>
            <consortium name="The Broad Institute Genome Sequencing Platform"/>
            <consortium name="The Broad Institute Genome Sequencing Center for Infectious Disease"/>
            <person name="Earl A.M."/>
            <person name="Gilmore M.S."/>
            <person name="Lebreton F."/>
            <person name="Walker B."/>
            <person name="Young S.K."/>
            <person name="Zeng Q."/>
            <person name="Gargeya S."/>
            <person name="Fitzgerald M."/>
            <person name="Haas B."/>
            <person name="Abouelleil A."/>
            <person name="Alvarado L."/>
            <person name="Arachchi H.M."/>
            <person name="Berlin A.M."/>
            <person name="Chapman S.B."/>
            <person name="Dewar J."/>
            <person name="Goldberg J."/>
            <person name="Griggs A."/>
            <person name="Gujja S."/>
            <person name="Hansen M."/>
            <person name="Howarth C."/>
            <person name="Imamovic A."/>
            <person name="Larimer J."/>
            <person name="McCowan C."/>
            <person name="Murphy C."/>
            <person name="Neiman D."/>
            <person name="Pearson M."/>
            <person name="Priest M."/>
            <person name="Roberts A."/>
            <person name="Saif S."/>
            <person name="Shea T."/>
            <person name="Sisk P."/>
            <person name="Sykes S."/>
            <person name="Wortman J."/>
            <person name="Nusbaum C."/>
            <person name="Birren B."/>
        </authorList>
    </citation>
    <scope>NUCLEOTIDE SEQUENCE [LARGE SCALE GENOMIC DNA]</scope>
    <source>
        <strain evidence="2 3">ATCC BAA-412</strain>
    </source>
</reference>
<dbReference type="eggNOG" id="ENOG50346Y7">
    <property type="taxonomic scope" value="Bacteria"/>
</dbReference>
<feature type="region of interest" description="Disordered" evidence="1">
    <location>
        <begin position="44"/>
        <end position="94"/>
    </location>
</feature>
<evidence type="ECO:0000313" key="2">
    <source>
        <dbReference type="EMBL" id="EOL43916.1"/>
    </source>
</evidence>
<gene>
    <name evidence="2" type="ORF">UC3_01898</name>
</gene>